<keyword evidence="11" id="KW-0282">Flagellum</keyword>
<keyword evidence="6 10" id="KW-0812">Transmembrane</keyword>
<protein>
    <recommendedName>
        <fullName evidence="10">Flagellar protein FliL</fullName>
    </recommendedName>
</protein>
<comment type="subcellular location">
    <subcellularLocation>
        <location evidence="10">Cell inner membrane</location>
    </subcellularLocation>
    <subcellularLocation>
        <location evidence="2">Cell membrane</location>
        <topology evidence="2">Single-pass membrane protein</topology>
    </subcellularLocation>
</comment>
<evidence type="ECO:0000256" key="3">
    <source>
        <dbReference type="ARBA" id="ARBA00008281"/>
    </source>
</evidence>
<dbReference type="InterPro" id="IPR005503">
    <property type="entry name" value="FliL"/>
</dbReference>
<reference evidence="11 12" key="1">
    <citation type="submission" date="2020-08" db="EMBL/GenBank/DDBJ databases">
        <title>Novel species isolated from subtropical streams in China.</title>
        <authorList>
            <person name="Lu H."/>
        </authorList>
    </citation>
    <scope>NUCLEOTIDE SEQUENCE [LARGE SCALE GENOMIC DNA]</scope>
    <source>
        <strain evidence="11 12">KACC 16656</strain>
    </source>
</reference>
<keyword evidence="4" id="KW-1003">Cell membrane</keyword>
<keyword evidence="11" id="KW-0966">Cell projection</keyword>
<name>A0ABR6XAZ3_9BURK</name>
<keyword evidence="7 10" id="KW-0283">Flagellar rotation</keyword>
<evidence type="ECO:0000256" key="10">
    <source>
        <dbReference type="RuleBase" id="RU364125"/>
    </source>
</evidence>
<evidence type="ECO:0000256" key="5">
    <source>
        <dbReference type="ARBA" id="ARBA00022500"/>
    </source>
</evidence>
<dbReference type="RefSeq" id="WP_186924608.1">
    <property type="nucleotide sequence ID" value="NZ_JACOFW010000038.1"/>
</dbReference>
<evidence type="ECO:0000313" key="11">
    <source>
        <dbReference type="EMBL" id="MBC3809551.1"/>
    </source>
</evidence>
<keyword evidence="9 10" id="KW-0472">Membrane</keyword>
<gene>
    <name evidence="11" type="ORF">H8K52_19600</name>
</gene>
<keyword evidence="10" id="KW-0997">Cell inner membrane</keyword>
<dbReference type="EMBL" id="JACOFW010000038">
    <property type="protein sequence ID" value="MBC3809551.1"/>
    <property type="molecule type" value="Genomic_DNA"/>
</dbReference>
<proteinExistence type="inferred from homology"/>
<organism evidence="11 12">
    <name type="scientific">Undibacterium seohonense</name>
    <dbReference type="NCBI Taxonomy" id="1344950"/>
    <lineage>
        <taxon>Bacteria</taxon>
        <taxon>Pseudomonadati</taxon>
        <taxon>Pseudomonadota</taxon>
        <taxon>Betaproteobacteria</taxon>
        <taxon>Burkholderiales</taxon>
        <taxon>Oxalobacteraceae</taxon>
        <taxon>Undibacterium</taxon>
    </lineage>
</organism>
<evidence type="ECO:0000256" key="6">
    <source>
        <dbReference type="ARBA" id="ARBA00022692"/>
    </source>
</evidence>
<feature type="transmembrane region" description="Helical" evidence="10">
    <location>
        <begin position="20"/>
        <end position="41"/>
    </location>
</feature>
<keyword evidence="12" id="KW-1185">Reference proteome</keyword>
<comment type="function">
    <text evidence="1 10">Controls the rotational direction of flagella during chemotaxis.</text>
</comment>
<keyword evidence="5 10" id="KW-0145">Chemotaxis</keyword>
<comment type="caution">
    <text evidence="11">The sequence shown here is derived from an EMBL/GenBank/DDBJ whole genome shotgun (WGS) entry which is preliminary data.</text>
</comment>
<dbReference type="Proteomes" id="UP000648257">
    <property type="component" value="Unassembled WGS sequence"/>
</dbReference>
<comment type="similarity">
    <text evidence="3 10">Belongs to the FliL family.</text>
</comment>
<evidence type="ECO:0000256" key="2">
    <source>
        <dbReference type="ARBA" id="ARBA00004162"/>
    </source>
</evidence>
<evidence type="ECO:0000256" key="7">
    <source>
        <dbReference type="ARBA" id="ARBA00022779"/>
    </source>
</evidence>
<dbReference type="Pfam" id="PF03748">
    <property type="entry name" value="FliL"/>
    <property type="match status" value="1"/>
</dbReference>
<evidence type="ECO:0000256" key="8">
    <source>
        <dbReference type="ARBA" id="ARBA00022989"/>
    </source>
</evidence>
<evidence type="ECO:0000313" key="12">
    <source>
        <dbReference type="Proteomes" id="UP000648257"/>
    </source>
</evidence>
<evidence type="ECO:0000256" key="4">
    <source>
        <dbReference type="ARBA" id="ARBA00022475"/>
    </source>
</evidence>
<keyword evidence="8 10" id="KW-1133">Transmembrane helix</keyword>
<evidence type="ECO:0000256" key="9">
    <source>
        <dbReference type="ARBA" id="ARBA00023136"/>
    </source>
</evidence>
<keyword evidence="11" id="KW-0969">Cilium</keyword>
<evidence type="ECO:0000256" key="1">
    <source>
        <dbReference type="ARBA" id="ARBA00002254"/>
    </source>
</evidence>
<sequence length="151" mass="16972">MKPVAKSNKQASDKSAADRFALYAAAVVLLFFGIVAVFIYLSRAPSRNDANLSYVELKQTLVNDQGTIARLAVTVQVNTDDNDWLNDNQAALNEQFKKELSLVEVETLRSKEGMEEFQSELKRKFNLEFKTDKVQAVMLTEILLQDQRGGP</sequence>
<accession>A0ABR6XAZ3</accession>